<dbReference type="SUPFAM" id="SSF53756">
    <property type="entry name" value="UDP-Glycosyltransferase/glycogen phosphorylase"/>
    <property type="match status" value="1"/>
</dbReference>
<proteinExistence type="predicted"/>
<keyword evidence="1" id="KW-0808">Transferase</keyword>
<reference evidence="1" key="1">
    <citation type="journal article" date="2020" name="mSystems">
        <title>Genome- and Community-Level Interaction Insights into Carbon Utilization and Element Cycling Functions of Hydrothermarchaeota in Hydrothermal Sediment.</title>
        <authorList>
            <person name="Zhou Z."/>
            <person name="Liu Y."/>
            <person name="Xu W."/>
            <person name="Pan J."/>
            <person name="Luo Z.H."/>
            <person name="Li M."/>
        </authorList>
    </citation>
    <scope>NUCLEOTIDE SEQUENCE [LARGE SCALE GENOMIC DNA]</scope>
    <source>
        <strain evidence="1">SpSt-769</strain>
    </source>
</reference>
<protein>
    <submittedName>
        <fullName evidence="1">Glycosyltransferase family 1 protein</fullName>
    </submittedName>
</protein>
<organism evidence="1">
    <name type="scientific">Desulfomonile tiedjei</name>
    <dbReference type="NCBI Taxonomy" id="2358"/>
    <lineage>
        <taxon>Bacteria</taxon>
        <taxon>Pseudomonadati</taxon>
        <taxon>Thermodesulfobacteriota</taxon>
        <taxon>Desulfomonilia</taxon>
        <taxon>Desulfomonilales</taxon>
        <taxon>Desulfomonilaceae</taxon>
        <taxon>Desulfomonile</taxon>
    </lineage>
</organism>
<dbReference type="Gene3D" id="3.40.50.2000">
    <property type="entry name" value="Glycogen Phosphorylase B"/>
    <property type="match status" value="1"/>
</dbReference>
<dbReference type="EMBL" id="DTGT01000083">
    <property type="protein sequence ID" value="HGH60166.1"/>
    <property type="molecule type" value="Genomic_DNA"/>
</dbReference>
<gene>
    <name evidence="1" type="ORF">ENV54_02570</name>
</gene>
<name>A0A7C4AQL5_9BACT</name>
<sequence>MLLYHELPIPESFSYPQVNMKVGIVFHRDPTAAPSGIDLVRLRAMTRGLLARGIDAEIVAPVKEPLLIDGAIPVAPLESLGTTGRYTVVKTCYHQSIKLVKDYAGPVVSRIVRVVDKRLPLRDEALRHELLACQALIHERAQGIVFNNTLNLQRWRQFYGGPQEAEIIPTGCPSSIPRNTPNPFQSNKPAALFLGSLAAPRMVHVLNYLAQQSRDDWEVHVIGANKTALYGAQNELPLHESIVRHGELPEPEVWQYIEHASVGLALATGPHPFDNDLSKMFHYLRGGLPVLSEDTVYTNYLLQETSYGEIAPFGNLEALRQGLQRLLRNPPPGPKEAVMEHMARRHSWENRVDTLLSLLRRVVTTMEL</sequence>
<evidence type="ECO:0000313" key="1">
    <source>
        <dbReference type="EMBL" id="HGH60166.1"/>
    </source>
</evidence>
<comment type="caution">
    <text evidence="1">The sequence shown here is derived from an EMBL/GenBank/DDBJ whole genome shotgun (WGS) entry which is preliminary data.</text>
</comment>
<dbReference type="AlphaFoldDB" id="A0A7C4AQL5"/>
<accession>A0A7C4AQL5</accession>
<dbReference type="GO" id="GO:0016740">
    <property type="term" value="F:transferase activity"/>
    <property type="evidence" value="ECO:0007669"/>
    <property type="project" value="UniProtKB-KW"/>
</dbReference>